<evidence type="ECO:0000313" key="2">
    <source>
        <dbReference type="EMBL" id="VAX14744.1"/>
    </source>
</evidence>
<organism evidence="2">
    <name type="scientific">hydrothermal vent metagenome</name>
    <dbReference type="NCBI Taxonomy" id="652676"/>
    <lineage>
        <taxon>unclassified sequences</taxon>
        <taxon>metagenomes</taxon>
        <taxon>ecological metagenomes</taxon>
    </lineage>
</organism>
<dbReference type="Pfam" id="PF03259">
    <property type="entry name" value="Robl_LC7"/>
    <property type="match status" value="1"/>
</dbReference>
<dbReference type="PANTHER" id="PTHR13323">
    <property type="entry name" value="LATE ENDOSOMAL/LYSOSOMAL MP1 INTERACTING PROTEIN"/>
    <property type="match status" value="1"/>
</dbReference>
<dbReference type="GO" id="GO:0032008">
    <property type="term" value="P:positive regulation of TOR signaling"/>
    <property type="evidence" value="ECO:0007669"/>
    <property type="project" value="InterPro"/>
</dbReference>
<protein>
    <recommendedName>
        <fullName evidence="1">Roadblock/LAMTOR2 domain-containing protein</fullName>
    </recommendedName>
</protein>
<dbReference type="GO" id="GO:0005085">
    <property type="term" value="F:guanyl-nucleotide exchange factor activity"/>
    <property type="evidence" value="ECO:0007669"/>
    <property type="project" value="InterPro"/>
</dbReference>
<dbReference type="SUPFAM" id="SSF103196">
    <property type="entry name" value="Roadblock/LC7 domain"/>
    <property type="match status" value="1"/>
</dbReference>
<proteinExistence type="predicted"/>
<dbReference type="Gene3D" id="3.30.450.30">
    <property type="entry name" value="Dynein light chain 2a, cytoplasmic"/>
    <property type="match status" value="1"/>
</dbReference>
<name>A0A3B1BSD0_9ZZZZ</name>
<accession>A0A3B1BSD0</accession>
<gene>
    <name evidence="2" type="ORF">MNBD_NITROSPINAE04-1171</name>
</gene>
<dbReference type="SMART" id="SM00960">
    <property type="entry name" value="Robl_LC7"/>
    <property type="match status" value="1"/>
</dbReference>
<reference evidence="2" key="1">
    <citation type="submission" date="2018-06" db="EMBL/GenBank/DDBJ databases">
        <authorList>
            <person name="Zhirakovskaya E."/>
        </authorList>
    </citation>
    <scope>NUCLEOTIDE SEQUENCE</scope>
</reference>
<evidence type="ECO:0000259" key="1">
    <source>
        <dbReference type="SMART" id="SM00960"/>
    </source>
</evidence>
<dbReference type="EMBL" id="UOGA01000007">
    <property type="protein sequence ID" value="VAX14744.1"/>
    <property type="molecule type" value="Genomic_DNA"/>
</dbReference>
<dbReference type="InterPro" id="IPR037587">
    <property type="entry name" value="LAMTOR2-like"/>
</dbReference>
<dbReference type="AlphaFoldDB" id="A0A3B1BSD0"/>
<dbReference type="InterPro" id="IPR004942">
    <property type="entry name" value="Roadblock/LAMTOR2_dom"/>
</dbReference>
<sequence length="166" mass="18896">MKDERLREKRLIYYKEDLEQIDKLLEEFLKLSNAKSVFLIDKEGHLITRRGASEGINADTLSALVAGSFAATKELARILGESEFSVMFHQGAKDHIHIVLVSDRAITATTFDEKTTVGMINLYAKELSSKLEKIFDIASRRIVQEQHVESDYSDSVKDKLDDLFKD</sequence>
<feature type="domain" description="Roadblock/LAMTOR2" evidence="1">
    <location>
        <begin position="21"/>
        <end position="111"/>
    </location>
</feature>
<dbReference type="GO" id="GO:0060090">
    <property type="term" value="F:molecular adaptor activity"/>
    <property type="evidence" value="ECO:0007669"/>
    <property type="project" value="InterPro"/>
</dbReference>